<dbReference type="InterPro" id="IPR011991">
    <property type="entry name" value="ArsR-like_HTH"/>
</dbReference>
<evidence type="ECO:0000313" key="5">
    <source>
        <dbReference type="EMBL" id="MFC6889265.1"/>
    </source>
</evidence>
<evidence type="ECO:0000256" key="1">
    <source>
        <dbReference type="ARBA" id="ARBA00023015"/>
    </source>
</evidence>
<dbReference type="AlphaFoldDB" id="A0ABD5UIC4"/>
<dbReference type="PANTHER" id="PTHR43413:SF4">
    <property type="entry name" value="HTH-TYPE TRANSCRIPTIONAL REGULATOR LYSM"/>
    <property type="match status" value="1"/>
</dbReference>
<dbReference type="Proteomes" id="UP001596333">
    <property type="component" value="Unassembled WGS sequence"/>
</dbReference>
<keyword evidence="1" id="KW-0805">Transcription regulation</keyword>
<dbReference type="SMART" id="SM00344">
    <property type="entry name" value="HTH_ASNC"/>
    <property type="match status" value="1"/>
</dbReference>
<dbReference type="InterPro" id="IPR011017">
    <property type="entry name" value="TRASH_dom"/>
</dbReference>
<dbReference type="InterPro" id="IPR000485">
    <property type="entry name" value="AsnC-type_HTH_dom"/>
</dbReference>
<dbReference type="InterPro" id="IPR019888">
    <property type="entry name" value="Tscrpt_reg_AsnC-like"/>
</dbReference>
<comment type="caution">
    <text evidence="5">The sequence shown here is derived from an EMBL/GenBank/DDBJ whole genome shotgun (WGS) entry which is preliminary data.</text>
</comment>
<organism evidence="5 6">
    <name type="scientific">Halorubrum trueperi</name>
    <dbReference type="NCBI Taxonomy" id="2004704"/>
    <lineage>
        <taxon>Archaea</taxon>
        <taxon>Methanobacteriati</taxon>
        <taxon>Methanobacteriota</taxon>
        <taxon>Stenosarchaea group</taxon>
        <taxon>Halobacteria</taxon>
        <taxon>Halobacteriales</taxon>
        <taxon>Haloferacaceae</taxon>
        <taxon>Halorubrum</taxon>
    </lineage>
</organism>
<dbReference type="PROSITE" id="PS50956">
    <property type="entry name" value="HTH_ASNC_2"/>
    <property type="match status" value="1"/>
</dbReference>
<dbReference type="InterPro" id="IPR019885">
    <property type="entry name" value="Tscrpt_reg_HTH_AsnC-type_CS"/>
</dbReference>
<dbReference type="PANTHER" id="PTHR43413">
    <property type="entry name" value="TRANSCRIPTIONAL REGULATOR, ASNC FAMILY"/>
    <property type="match status" value="1"/>
</dbReference>
<dbReference type="Pfam" id="PF24273">
    <property type="entry name" value="TRASH_HVO_1752_C"/>
    <property type="match status" value="1"/>
</dbReference>
<keyword evidence="2" id="KW-0238">DNA-binding</keyword>
<keyword evidence="6" id="KW-1185">Reference proteome</keyword>
<proteinExistence type="predicted"/>
<dbReference type="CDD" id="cd00090">
    <property type="entry name" value="HTH_ARSR"/>
    <property type="match status" value="1"/>
</dbReference>
<evidence type="ECO:0000259" key="4">
    <source>
        <dbReference type="PROSITE" id="PS50956"/>
    </source>
</evidence>
<dbReference type="SUPFAM" id="SSF46785">
    <property type="entry name" value="Winged helix' DNA-binding domain"/>
    <property type="match status" value="1"/>
</dbReference>
<evidence type="ECO:0000256" key="3">
    <source>
        <dbReference type="ARBA" id="ARBA00023163"/>
    </source>
</evidence>
<dbReference type="InterPro" id="IPR056526">
    <property type="entry name" value="TRASH_HVO_1752"/>
</dbReference>
<dbReference type="Pfam" id="PF13404">
    <property type="entry name" value="HTH_AsnC-type"/>
    <property type="match status" value="1"/>
</dbReference>
<protein>
    <submittedName>
        <fullName evidence="5">AsnC family transcriptional regulator</fullName>
    </submittedName>
</protein>
<name>A0ABD5UIC4_9EURY</name>
<accession>A0ABD5UIC4</accession>
<keyword evidence="3" id="KW-0804">Transcription</keyword>
<feature type="domain" description="HTH asnC-type" evidence="4">
    <location>
        <begin position="4"/>
        <end position="67"/>
    </location>
</feature>
<dbReference type="InterPro" id="IPR036388">
    <property type="entry name" value="WH-like_DNA-bd_sf"/>
</dbReference>
<gene>
    <name evidence="5" type="ORF">ACFQEY_09605</name>
</gene>
<dbReference type="PROSITE" id="PS00519">
    <property type="entry name" value="HTH_ASNC_1"/>
    <property type="match status" value="1"/>
</dbReference>
<dbReference type="InterPro" id="IPR050684">
    <property type="entry name" value="HTH-Siroheme_Decarb"/>
</dbReference>
<dbReference type="PRINTS" id="PR00033">
    <property type="entry name" value="HTHASNC"/>
</dbReference>
<dbReference type="GO" id="GO:0003677">
    <property type="term" value="F:DNA binding"/>
    <property type="evidence" value="ECO:0007669"/>
    <property type="project" value="UniProtKB-KW"/>
</dbReference>
<reference evidence="5 6" key="1">
    <citation type="journal article" date="2019" name="Int. J. Syst. Evol. Microbiol.">
        <title>The Global Catalogue of Microorganisms (GCM) 10K type strain sequencing project: providing services to taxonomists for standard genome sequencing and annotation.</title>
        <authorList>
            <consortium name="The Broad Institute Genomics Platform"/>
            <consortium name="The Broad Institute Genome Sequencing Center for Infectious Disease"/>
            <person name="Wu L."/>
            <person name="Ma J."/>
        </authorList>
    </citation>
    <scope>NUCLEOTIDE SEQUENCE [LARGE SCALE GENOMIC DNA]</scope>
    <source>
        <strain evidence="5 6">Y73</strain>
    </source>
</reference>
<dbReference type="RefSeq" id="WP_379767779.1">
    <property type="nucleotide sequence ID" value="NZ_JBHSXI010000010.1"/>
</dbReference>
<dbReference type="InterPro" id="IPR036390">
    <property type="entry name" value="WH_DNA-bd_sf"/>
</dbReference>
<evidence type="ECO:0000313" key="6">
    <source>
        <dbReference type="Proteomes" id="UP001596333"/>
    </source>
</evidence>
<sequence>MRDLDETDLEILSLLAADARRPFSEIGERVGLSGPAVSDRITRLKESGIIEGFTVDVDRTKLRAGVPVLIDVELPVGAESADGSDALEAARERARDADAIEHVFVTAEGDLRVYARVEGLNVREWVRGLFDGVAVDDYAVTLVDEFEWTPSIEGVEFALTCAECSNTVDSEGETTRIDGEVYHFCCSSCLSRFRERYQRLEAGA</sequence>
<dbReference type="SMART" id="SM00746">
    <property type="entry name" value="TRASH"/>
    <property type="match status" value="1"/>
</dbReference>
<dbReference type="Gene3D" id="1.10.10.10">
    <property type="entry name" value="Winged helix-like DNA-binding domain superfamily/Winged helix DNA-binding domain"/>
    <property type="match status" value="1"/>
</dbReference>
<dbReference type="EMBL" id="JBHSXI010000010">
    <property type="protein sequence ID" value="MFC6889265.1"/>
    <property type="molecule type" value="Genomic_DNA"/>
</dbReference>
<evidence type="ECO:0000256" key="2">
    <source>
        <dbReference type="ARBA" id="ARBA00023125"/>
    </source>
</evidence>